<evidence type="ECO:0000313" key="8">
    <source>
        <dbReference type="Proteomes" id="UP000515909"/>
    </source>
</evidence>
<dbReference type="GO" id="GO:0016646">
    <property type="term" value="F:oxidoreductase activity, acting on the CH-NH group of donors, NAD or NADP as acceptor"/>
    <property type="evidence" value="ECO:0007669"/>
    <property type="project" value="UniProtKB-ARBA"/>
</dbReference>
<dbReference type="PANTHER" id="PTHR43567:SF1">
    <property type="entry name" value="FLAVOREDOXIN"/>
    <property type="match status" value="1"/>
</dbReference>
<evidence type="ECO:0000313" key="5">
    <source>
        <dbReference type="EMBL" id="MVB09857.1"/>
    </source>
</evidence>
<evidence type="ECO:0000256" key="3">
    <source>
        <dbReference type="ARBA" id="ARBA00038054"/>
    </source>
</evidence>
<comment type="cofactor">
    <cofactor evidence="1">
        <name>FMN</name>
        <dbReference type="ChEBI" id="CHEBI:58210"/>
    </cofactor>
</comment>
<comment type="similarity">
    <text evidence="3">Belongs to the flavoredoxin family.</text>
</comment>
<name>A0A6N8HWC2_9FIRM</name>
<reference evidence="6 8" key="2">
    <citation type="submission" date="2020-08" db="EMBL/GenBank/DDBJ databases">
        <title>The isolate Caproiciproducens sp. 7D4C2 produces n-caproate at mildly acidic conditions from hexoses: genome and rBOX comparison with related strains and chain-elongating bacteria.</title>
        <authorList>
            <person name="Esquivel-Elizondo S."/>
            <person name="Bagci C."/>
            <person name="Temovska M."/>
            <person name="Jeon B.S."/>
            <person name="Bessarab I."/>
            <person name="Williams R.B.H."/>
            <person name="Huson D.H."/>
            <person name="Angenent L.T."/>
        </authorList>
    </citation>
    <scope>NUCLEOTIDE SEQUENCE [LARGE SCALE GENOMIC DNA]</scope>
    <source>
        <strain evidence="6 8">7D4C2</strain>
    </source>
</reference>
<organism evidence="5 7">
    <name type="scientific">Caproicibacter fermentans</name>
    <dbReference type="NCBI Taxonomy" id="2576756"/>
    <lineage>
        <taxon>Bacteria</taxon>
        <taxon>Bacillati</taxon>
        <taxon>Bacillota</taxon>
        <taxon>Clostridia</taxon>
        <taxon>Eubacteriales</taxon>
        <taxon>Acutalibacteraceae</taxon>
        <taxon>Caproicibacter</taxon>
    </lineage>
</organism>
<protein>
    <submittedName>
        <fullName evidence="6">Flavin reductase family protein</fullName>
    </submittedName>
    <submittedName>
        <fullName evidence="5">Flavoredoxin</fullName>
    </submittedName>
</protein>
<dbReference type="Proteomes" id="UP000515909">
    <property type="component" value="Chromosome"/>
</dbReference>
<reference evidence="5 7" key="1">
    <citation type="submission" date="2019-09" db="EMBL/GenBank/DDBJ databases">
        <title>Genome sequence of Clostridium sp. EA1.</title>
        <authorList>
            <person name="Poehlein A."/>
            <person name="Bengelsdorf F.R."/>
            <person name="Daniel R."/>
        </authorList>
    </citation>
    <scope>NUCLEOTIDE SEQUENCE [LARGE SCALE GENOMIC DNA]</scope>
    <source>
        <strain evidence="5 7">EA1</strain>
    </source>
</reference>
<dbReference type="KEGG" id="cfem:HCR03_08230"/>
<dbReference type="InterPro" id="IPR002563">
    <property type="entry name" value="Flavin_Rdtase-like_dom"/>
</dbReference>
<dbReference type="SMART" id="SM00903">
    <property type="entry name" value="Flavin_Reduct"/>
    <property type="match status" value="1"/>
</dbReference>
<dbReference type="PANTHER" id="PTHR43567">
    <property type="entry name" value="FLAVOREDOXIN-RELATED-RELATED"/>
    <property type="match status" value="1"/>
</dbReference>
<dbReference type="SUPFAM" id="SSF50475">
    <property type="entry name" value="FMN-binding split barrel"/>
    <property type="match status" value="1"/>
</dbReference>
<accession>A0A7G8TEZ3</accession>
<gene>
    <name evidence="5" type="primary">flr</name>
    <name evidence="5" type="ORF">CAFE_05220</name>
    <name evidence="6" type="ORF">HCR03_08230</name>
</gene>
<dbReference type="InterPro" id="IPR012349">
    <property type="entry name" value="Split_barrel_FMN-bd"/>
</dbReference>
<dbReference type="GO" id="GO:0010181">
    <property type="term" value="F:FMN binding"/>
    <property type="evidence" value="ECO:0007669"/>
    <property type="project" value="InterPro"/>
</dbReference>
<evidence type="ECO:0000256" key="1">
    <source>
        <dbReference type="ARBA" id="ARBA00001917"/>
    </source>
</evidence>
<evidence type="ECO:0000313" key="6">
    <source>
        <dbReference type="EMBL" id="QNK42184.1"/>
    </source>
</evidence>
<dbReference type="Proteomes" id="UP000469440">
    <property type="component" value="Unassembled WGS sequence"/>
</dbReference>
<dbReference type="Pfam" id="PF01613">
    <property type="entry name" value="Flavin_Reduct"/>
    <property type="match status" value="1"/>
</dbReference>
<keyword evidence="7" id="KW-1185">Reference proteome</keyword>
<feature type="domain" description="Flavin reductase like" evidence="4">
    <location>
        <begin position="11"/>
        <end position="154"/>
    </location>
</feature>
<dbReference type="EMBL" id="VWXL01000014">
    <property type="protein sequence ID" value="MVB09857.1"/>
    <property type="molecule type" value="Genomic_DNA"/>
</dbReference>
<evidence type="ECO:0000313" key="7">
    <source>
        <dbReference type="Proteomes" id="UP000469440"/>
    </source>
</evidence>
<dbReference type="Gene3D" id="2.30.110.10">
    <property type="entry name" value="Electron Transport, Fmn-binding Protein, Chain A"/>
    <property type="match status" value="1"/>
</dbReference>
<proteinExistence type="inferred from homology"/>
<evidence type="ECO:0000256" key="2">
    <source>
        <dbReference type="ARBA" id="ARBA00022630"/>
    </source>
</evidence>
<accession>A0A6N8HWC2</accession>
<dbReference type="OrthoDB" id="9794638at2"/>
<evidence type="ECO:0000259" key="4">
    <source>
        <dbReference type="SMART" id="SM00903"/>
    </source>
</evidence>
<dbReference type="EMBL" id="CP060286">
    <property type="protein sequence ID" value="QNK42184.1"/>
    <property type="molecule type" value="Genomic_DNA"/>
</dbReference>
<keyword evidence="2" id="KW-0285">Flavoprotein</keyword>
<dbReference type="AlphaFoldDB" id="A0A6N8HWC2"/>
<dbReference type="InterPro" id="IPR052174">
    <property type="entry name" value="Flavoredoxin"/>
</dbReference>
<sequence length="163" mass="17649">MKKANANMKSCLQPAPKILVSCRGADGKNNALAVAYCGNCSYAPPMVMVGIVPSRYSYHMVKETKCFVVNLVGVEQKEMFDYLGSHSGRDEDKLAKCGAAVAEGEKVNAPILEDCPVNIECSVVDSIMTGSHEMFIGKVEAVHCEKSLLKENGDIDFSKINLL</sequence>
<dbReference type="RefSeq" id="WP_066644912.1">
    <property type="nucleotide sequence ID" value="NZ_CP060286.1"/>
</dbReference>